<evidence type="ECO:0000256" key="2">
    <source>
        <dbReference type="ARBA" id="ARBA00004496"/>
    </source>
</evidence>
<evidence type="ECO:0000256" key="8">
    <source>
        <dbReference type="ARBA" id="ARBA00022729"/>
    </source>
</evidence>
<name>A0ABV0QPZ2_9TELE</name>
<evidence type="ECO:0000256" key="3">
    <source>
        <dbReference type="ARBA" id="ARBA00004555"/>
    </source>
</evidence>
<keyword evidence="6" id="KW-0964">Secreted</keyword>
<keyword evidence="12" id="KW-0472">Membrane</keyword>
<evidence type="ECO:0000259" key="14">
    <source>
        <dbReference type="Pfam" id="PF25434"/>
    </source>
</evidence>
<dbReference type="InterPro" id="IPR057576">
    <property type="entry name" value="NUCB1_N"/>
</dbReference>
<keyword evidence="11" id="KW-0175">Coiled coil</keyword>
<dbReference type="EMBL" id="JAHRIN010018317">
    <property type="protein sequence ID" value="MEQ2197895.1"/>
    <property type="molecule type" value="Genomic_DNA"/>
</dbReference>
<evidence type="ECO:0000256" key="9">
    <source>
        <dbReference type="ARBA" id="ARBA00022737"/>
    </source>
</evidence>
<keyword evidence="16" id="KW-1185">Reference proteome</keyword>
<dbReference type="Pfam" id="PF25434">
    <property type="entry name" value="NUCB1_N"/>
    <property type="match status" value="1"/>
</dbReference>
<accession>A0ABV0QPZ2</accession>
<comment type="caution">
    <text evidence="15">The sequence shown here is derived from an EMBL/GenBank/DDBJ whole genome shotgun (WGS) entry which is preliminary data.</text>
</comment>
<comment type="subcellular location">
    <subcellularLocation>
        <location evidence="2">Cytoplasm</location>
    </subcellularLocation>
    <subcellularLocation>
        <location evidence="1">Endomembrane system</location>
        <topology evidence="1">Peripheral membrane protein</topology>
    </subcellularLocation>
    <subcellularLocation>
        <location evidence="3">Golgi apparatus</location>
    </subcellularLocation>
    <subcellularLocation>
        <location evidence="4">Secreted</location>
    </subcellularLocation>
</comment>
<evidence type="ECO:0000256" key="7">
    <source>
        <dbReference type="ARBA" id="ARBA00022553"/>
    </source>
</evidence>
<keyword evidence="5" id="KW-0963">Cytoplasm</keyword>
<feature type="chain" id="PRO_5046356666" evidence="13">
    <location>
        <begin position="20"/>
        <end position="135"/>
    </location>
</feature>
<dbReference type="Proteomes" id="UP001434883">
    <property type="component" value="Unassembled WGS sequence"/>
</dbReference>
<feature type="domain" description="NUCB1-like N-terminal" evidence="14">
    <location>
        <begin position="22"/>
        <end position="120"/>
    </location>
</feature>
<evidence type="ECO:0000256" key="1">
    <source>
        <dbReference type="ARBA" id="ARBA00004184"/>
    </source>
</evidence>
<keyword evidence="9" id="KW-0677">Repeat</keyword>
<evidence type="ECO:0000256" key="5">
    <source>
        <dbReference type="ARBA" id="ARBA00022490"/>
    </source>
</evidence>
<feature type="signal peptide" evidence="13">
    <location>
        <begin position="1"/>
        <end position="19"/>
    </location>
</feature>
<keyword evidence="8 13" id="KW-0732">Signal</keyword>
<proteinExistence type="predicted"/>
<dbReference type="PANTHER" id="PTHR19237">
    <property type="entry name" value="NUCLEOBINDIN"/>
    <property type="match status" value="1"/>
</dbReference>
<evidence type="ECO:0000256" key="13">
    <source>
        <dbReference type="SAM" id="SignalP"/>
    </source>
</evidence>
<gene>
    <name evidence="15" type="primary">NUCB1</name>
    <name evidence="15" type="ORF">XENOCAPTIV_004786</name>
</gene>
<dbReference type="InterPro" id="IPR040250">
    <property type="entry name" value="Nucleobindin"/>
</dbReference>
<reference evidence="15 16" key="1">
    <citation type="submission" date="2021-06" db="EMBL/GenBank/DDBJ databases">
        <authorList>
            <person name="Palmer J.M."/>
        </authorList>
    </citation>
    <scope>NUCLEOTIDE SEQUENCE [LARGE SCALE GENOMIC DNA]</scope>
    <source>
        <strain evidence="15 16">XC_2019</strain>
        <tissue evidence="15">Muscle</tissue>
    </source>
</reference>
<keyword evidence="10" id="KW-0333">Golgi apparatus</keyword>
<evidence type="ECO:0000256" key="12">
    <source>
        <dbReference type="ARBA" id="ARBA00023136"/>
    </source>
</evidence>
<evidence type="ECO:0000256" key="11">
    <source>
        <dbReference type="ARBA" id="ARBA00023054"/>
    </source>
</evidence>
<sequence length="135" mass="15496">MNLIPGWLLLLSISAVAWSVPINRNGGDQEPKQEAQEENMDTGLYYDRYLREVIEVLETDPHFREKLQTANTEDIKNGRLSKELDLVSHHVRTRLDELKRQEVSRLRMLLKAKLDSSNTQSEFPGFAPGSSKVFV</sequence>
<protein>
    <submittedName>
        <fullName evidence="15">Nucleobindin-1</fullName>
    </submittedName>
</protein>
<evidence type="ECO:0000313" key="15">
    <source>
        <dbReference type="EMBL" id="MEQ2197895.1"/>
    </source>
</evidence>
<organism evidence="15 16">
    <name type="scientific">Xenoophorus captivus</name>
    <dbReference type="NCBI Taxonomy" id="1517983"/>
    <lineage>
        <taxon>Eukaryota</taxon>
        <taxon>Metazoa</taxon>
        <taxon>Chordata</taxon>
        <taxon>Craniata</taxon>
        <taxon>Vertebrata</taxon>
        <taxon>Euteleostomi</taxon>
        <taxon>Actinopterygii</taxon>
        <taxon>Neopterygii</taxon>
        <taxon>Teleostei</taxon>
        <taxon>Neoteleostei</taxon>
        <taxon>Acanthomorphata</taxon>
        <taxon>Ovalentaria</taxon>
        <taxon>Atherinomorphae</taxon>
        <taxon>Cyprinodontiformes</taxon>
        <taxon>Goodeidae</taxon>
        <taxon>Xenoophorus</taxon>
    </lineage>
</organism>
<evidence type="ECO:0000256" key="10">
    <source>
        <dbReference type="ARBA" id="ARBA00023034"/>
    </source>
</evidence>
<evidence type="ECO:0000313" key="16">
    <source>
        <dbReference type="Proteomes" id="UP001434883"/>
    </source>
</evidence>
<evidence type="ECO:0000256" key="4">
    <source>
        <dbReference type="ARBA" id="ARBA00004613"/>
    </source>
</evidence>
<dbReference type="PANTHER" id="PTHR19237:SF21">
    <property type="entry name" value="NUCLEOBINDIN-1"/>
    <property type="match status" value="1"/>
</dbReference>
<keyword evidence="7" id="KW-0597">Phosphoprotein</keyword>
<evidence type="ECO:0000256" key="6">
    <source>
        <dbReference type="ARBA" id="ARBA00022525"/>
    </source>
</evidence>